<protein>
    <submittedName>
        <fullName evidence="1">Uncharacterized protein</fullName>
    </submittedName>
</protein>
<dbReference type="EMBL" id="JABWDY010022856">
    <property type="protein sequence ID" value="KAF5191401.1"/>
    <property type="molecule type" value="Genomic_DNA"/>
</dbReference>
<evidence type="ECO:0000313" key="1">
    <source>
        <dbReference type="EMBL" id="KAF5191401.1"/>
    </source>
</evidence>
<accession>A0A7J6W2I4</accession>
<proteinExistence type="predicted"/>
<name>A0A7J6W2I4_THATH</name>
<comment type="caution">
    <text evidence="1">The sequence shown here is derived from an EMBL/GenBank/DDBJ whole genome shotgun (WGS) entry which is preliminary data.</text>
</comment>
<sequence length="117" mass="12222">AVVDNSLSFILKDSLELEDNKFSSRTSSNPSIVGKEIHDRLVVESKEIADGTVTVGESVVSLADVGTPEFMKKSNASVGSESSGLNAAQSEVKLQTVSRCASGRSNGACQSQMNAAK</sequence>
<dbReference type="OrthoDB" id="653468at2759"/>
<keyword evidence="2" id="KW-1185">Reference proteome</keyword>
<reference evidence="1 2" key="1">
    <citation type="submission" date="2020-06" db="EMBL/GenBank/DDBJ databases">
        <title>Transcriptomic and genomic resources for Thalictrum thalictroides and T. hernandezii: Facilitating candidate gene discovery in an emerging model plant lineage.</title>
        <authorList>
            <person name="Arias T."/>
            <person name="Riano-Pachon D.M."/>
            <person name="Di Stilio V.S."/>
        </authorList>
    </citation>
    <scope>NUCLEOTIDE SEQUENCE [LARGE SCALE GENOMIC DNA]</scope>
    <source>
        <strain evidence="2">cv. WT478/WT964</strain>
        <tissue evidence="1">Leaves</tissue>
    </source>
</reference>
<evidence type="ECO:0000313" key="2">
    <source>
        <dbReference type="Proteomes" id="UP000554482"/>
    </source>
</evidence>
<dbReference type="Proteomes" id="UP000554482">
    <property type="component" value="Unassembled WGS sequence"/>
</dbReference>
<organism evidence="1 2">
    <name type="scientific">Thalictrum thalictroides</name>
    <name type="common">Rue-anemone</name>
    <name type="synonym">Anemone thalictroides</name>
    <dbReference type="NCBI Taxonomy" id="46969"/>
    <lineage>
        <taxon>Eukaryota</taxon>
        <taxon>Viridiplantae</taxon>
        <taxon>Streptophyta</taxon>
        <taxon>Embryophyta</taxon>
        <taxon>Tracheophyta</taxon>
        <taxon>Spermatophyta</taxon>
        <taxon>Magnoliopsida</taxon>
        <taxon>Ranunculales</taxon>
        <taxon>Ranunculaceae</taxon>
        <taxon>Thalictroideae</taxon>
        <taxon>Thalictrum</taxon>
    </lineage>
</organism>
<dbReference type="AlphaFoldDB" id="A0A7J6W2I4"/>
<gene>
    <name evidence="1" type="ORF">FRX31_019012</name>
</gene>
<feature type="non-terminal residue" evidence="1">
    <location>
        <position position="1"/>
    </location>
</feature>